<dbReference type="EMBL" id="JACYXT010000025">
    <property type="protein sequence ID" value="MBD9729387.1"/>
    <property type="molecule type" value="Genomic_DNA"/>
</dbReference>
<protein>
    <submittedName>
        <fullName evidence="2">Uncharacterized protein</fullName>
    </submittedName>
</protein>
<reference evidence="2" key="1">
    <citation type="submission" date="2020-09" db="EMBL/GenBank/DDBJ databases">
        <title>Streptomyces canutascabiei sp. nov., which causes potato common scab and is distributed across the world.</title>
        <authorList>
            <person name="Nguyen H.P."/>
            <person name="Weisberg A.J."/>
            <person name="Chang J.H."/>
            <person name="Clarke C.R."/>
        </authorList>
    </citation>
    <scope>NUCLEOTIDE SEQUENCE</scope>
    <source>
        <strain evidence="2">ID-01-6.2a</strain>
    </source>
</reference>
<organism evidence="2 3">
    <name type="scientific">Streptomyces caniscabiei</name>
    <dbReference type="NCBI Taxonomy" id="2746961"/>
    <lineage>
        <taxon>Bacteria</taxon>
        <taxon>Bacillati</taxon>
        <taxon>Actinomycetota</taxon>
        <taxon>Actinomycetes</taxon>
        <taxon>Kitasatosporales</taxon>
        <taxon>Streptomycetaceae</taxon>
        <taxon>Streptomyces</taxon>
    </lineage>
</organism>
<comment type="caution">
    <text evidence="2">The sequence shown here is derived from an EMBL/GenBank/DDBJ whole genome shotgun (WGS) entry which is preliminary data.</text>
</comment>
<sequence length="76" mass="8090">MDAVTTVVGVAGPALVGVLAAYFRYRVLHARAARKHLAEVTRAAGPGGQVCLTERRRGRYVRLTVSRRGGKGDEAA</sequence>
<evidence type="ECO:0000256" key="1">
    <source>
        <dbReference type="SAM" id="Phobius"/>
    </source>
</evidence>
<dbReference type="RefSeq" id="WP_192335648.1">
    <property type="nucleotide sequence ID" value="NZ_JACYXT010000025.1"/>
</dbReference>
<feature type="transmembrane region" description="Helical" evidence="1">
    <location>
        <begin position="6"/>
        <end position="25"/>
    </location>
</feature>
<evidence type="ECO:0000313" key="2">
    <source>
        <dbReference type="EMBL" id="MBD9729387.1"/>
    </source>
</evidence>
<keyword evidence="1" id="KW-0812">Transmembrane</keyword>
<dbReference type="AlphaFoldDB" id="A0A927QQ02"/>
<keyword evidence="1" id="KW-0472">Membrane</keyword>
<keyword evidence="1" id="KW-1133">Transmembrane helix</keyword>
<dbReference type="Proteomes" id="UP000661025">
    <property type="component" value="Unassembled WGS sequence"/>
</dbReference>
<gene>
    <name evidence="2" type="ORF">IHE70_40625</name>
</gene>
<name>A0A927QQ02_9ACTN</name>
<evidence type="ECO:0000313" key="3">
    <source>
        <dbReference type="Proteomes" id="UP000661025"/>
    </source>
</evidence>
<accession>A0A927QQ02</accession>
<proteinExistence type="predicted"/>